<dbReference type="Pfam" id="PF00171">
    <property type="entry name" value="Aldedh"/>
    <property type="match status" value="1"/>
</dbReference>
<keyword evidence="4" id="KW-1185">Reference proteome</keyword>
<protein>
    <submittedName>
        <fullName evidence="3">Aldehyde dehydrogenase</fullName>
    </submittedName>
</protein>
<dbReference type="Gene3D" id="3.40.309.10">
    <property type="entry name" value="Aldehyde Dehydrogenase, Chain A, domain 2"/>
    <property type="match status" value="1"/>
</dbReference>
<keyword evidence="1" id="KW-0560">Oxidoreductase</keyword>
<dbReference type="PANTHER" id="PTHR11699">
    <property type="entry name" value="ALDEHYDE DEHYDROGENASE-RELATED"/>
    <property type="match status" value="1"/>
</dbReference>
<accession>A0A5S9IH81</accession>
<dbReference type="AlphaFoldDB" id="A0A5S9IH81"/>
<evidence type="ECO:0000313" key="3">
    <source>
        <dbReference type="EMBL" id="BBM81769.1"/>
    </source>
</evidence>
<dbReference type="OrthoDB" id="9804734at2"/>
<dbReference type="RefSeq" id="WP_151966036.1">
    <property type="nucleotide sequence ID" value="NZ_AP019860.1"/>
</dbReference>
<dbReference type="InterPro" id="IPR016162">
    <property type="entry name" value="Ald_DH_N"/>
</dbReference>
<dbReference type="GO" id="GO:0016620">
    <property type="term" value="F:oxidoreductase activity, acting on the aldehyde or oxo group of donors, NAD or NADP as acceptor"/>
    <property type="evidence" value="ECO:0007669"/>
    <property type="project" value="InterPro"/>
</dbReference>
<dbReference type="SUPFAM" id="SSF53720">
    <property type="entry name" value="ALDH-like"/>
    <property type="match status" value="1"/>
</dbReference>
<dbReference type="Proteomes" id="UP000326354">
    <property type="component" value="Chromosome"/>
</dbReference>
<sequence>MLSEKLTKLQEVETLVANATQAQQRLAEYNQSQVDHIVSKMAEVSVRSAEMLARLAAGETKMGRVESKTAKNLFAAQDIYESIRHEKTTGILRYDDSSNCYEVADPVGTIAAIIPTTNPTSTAIYKILIAIKARNSIILAPHPRSANCVYKTTEILREAAVEAGLPAGAIGCLNHPTLEATQRLMKHPAVSLILATGGPGLVKAAYSSGKPAYGVGAGNPPAFIEKSANVAHAVDCIVTSQLFDYGTICSSEQSVIVESSIKEQVVSEFKKHKAYFLDKEETKKVSQIAVRNKMMNPEIVGQPAYIIAQKANINVPMDTSVLLAPLDGWGEEYPLSYETLAPLLAFYEVKSVEEALDLGEALLNLGGRGHTFCVHSTNTEVVMKCALRQPVSRIVVNGPTSQGGVGFATNLLPSMTLGCGSFGNNIISDNISAKHLLNIKRVTTLREEFALWDDKTSVDMQNRCLDLQEEVQLSKSNMFSYEQKILAEKSALDLVPQQFVSSQGVKKRGWPYDAI</sequence>
<reference evidence="3 4" key="1">
    <citation type="submission" date="2019-08" db="EMBL/GenBank/DDBJ databases">
        <title>Complete genome sequence of Candidatus Uab amorphum.</title>
        <authorList>
            <person name="Shiratori T."/>
            <person name="Suzuki S."/>
            <person name="Kakizawa Y."/>
            <person name="Ishida K."/>
        </authorList>
    </citation>
    <scope>NUCLEOTIDE SEQUENCE [LARGE SCALE GENOMIC DNA]</scope>
    <source>
        <strain evidence="3 4">SRT547</strain>
    </source>
</reference>
<organism evidence="3 4">
    <name type="scientific">Uabimicrobium amorphum</name>
    <dbReference type="NCBI Taxonomy" id="2596890"/>
    <lineage>
        <taxon>Bacteria</taxon>
        <taxon>Pseudomonadati</taxon>
        <taxon>Planctomycetota</taxon>
        <taxon>Candidatus Uabimicrobiia</taxon>
        <taxon>Candidatus Uabimicrobiales</taxon>
        <taxon>Candidatus Uabimicrobiaceae</taxon>
        <taxon>Candidatus Uabimicrobium</taxon>
    </lineage>
</organism>
<name>A0A5S9IH81_UABAM</name>
<gene>
    <name evidence="3" type="ORF">UABAM_00108</name>
</gene>
<evidence type="ECO:0000259" key="2">
    <source>
        <dbReference type="Pfam" id="PF00171"/>
    </source>
</evidence>
<dbReference type="KEGG" id="uam:UABAM_00108"/>
<proteinExistence type="predicted"/>
<dbReference type="InterPro" id="IPR016163">
    <property type="entry name" value="Ald_DH_C"/>
</dbReference>
<dbReference type="Gene3D" id="3.40.605.10">
    <property type="entry name" value="Aldehyde Dehydrogenase, Chain A, domain 1"/>
    <property type="match status" value="1"/>
</dbReference>
<feature type="domain" description="Aldehyde dehydrogenase" evidence="2">
    <location>
        <begin position="10"/>
        <end position="400"/>
    </location>
</feature>
<evidence type="ECO:0000313" key="4">
    <source>
        <dbReference type="Proteomes" id="UP000326354"/>
    </source>
</evidence>
<dbReference type="CDD" id="cd07122">
    <property type="entry name" value="ALDH_F20_ACDH"/>
    <property type="match status" value="1"/>
</dbReference>
<dbReference type="InterPro" id="IPR016161">
    <property type="entry name" value="Ald_DH/histidinol_DH"/>
</dbReference>
<dbReference type="EMBL" id="AP019860">
    <property type="protein sequence ID" value="BBM81769.1"/>
    <property type="molecule type" value="Genomic_DNA"/>
</dbReference>
<dbReference type="InterPro" id="IPR015590">
    <property type="entry name" value="Aldehyde_DH_dom"/>
</dbReference>
<evidence type="ECO:0000256" key="1">
    <source>
        <dbReference type="ARBA" id="ARBA00023002"/>
    </source>
</evidence>